<sequence>MLLLALIAYQTMLPVPPPRPAPKPAVIDDTRRIEVAGWPYLVRRLSPDTAEITGGDPAAPRNNNIMERFRTAAERTTGCELRKPSFFEGGVRGELDCSAQRIP</sequence>
<keyword evidence="2" id="KW-1185">Reference proteome</keyword>
<dbReference type="Proteomes" id="UP000076609">
    <property type="component" value="Unassembled WGS sequence"/>
</dbReference>
<name>A0ABR5YF65_9SPHN</name>
<proteinExistence type="predicted"/>
<comment type="caution">
    <text evidence="1">The sequence shown here is derived from an EMBL/GenBank/DDBJ whole genome shotgun (WGS) entry which is preliminary data.</text>
</comment>
<protein>
    <submittedName>
        <fullName evidence="1">Uncharacterized protein</fullName>
    </submittedName>
</protein>
<reference evidence="2" key="1">
    <citation type="submission" date="2016-01" db="EMBL/GenBank/DDBJ databases">
        <title>Draft genome of Chromobacterium sp. F49.</title>
        <authorList>
            <person name="Hong K.W."/>
        </authorList>
    </citation>
    <scope>NUCLEOTIDE SEQUENCE [LARGE SCALE GENOMIC DNA]</scope>
    <source>
        <strain evidence="2">CN3</strain>
    </source>
</reference>
<dbReference type="RefSeq" id="WP_066688470.1">
    <property type="nucleotide sequence ID" value="NZ_LQQO01000003.1"/>
</dbReference>
<gene>
    <name evidence="1" type="ORF">AVT10_09630</name>
</gene>
<accession>A0ABR5YF65</accession>
<dbReference type="EMBL" id="LQQO01000003">
    <property type="protein sequence ID" value="KZE18038.1"/>
    <property type="molecule type" value="Genomic_DNA"/>
</dbReference>
<evidence type="ECO:0000313" key="2">
    <source>
        <dbReference type="Proteomes" id="UP000076609"/>
    </source>
</evidence>
<evidence type="ECO:0000313" key="1">
    <source>
        <dbReference type="EMBL" id="KZE18038.1"/>
    </source>
</evidence>
<organism evidence="1 2">
    <name type="scientific">Sphingomonas hankookensis</name>
    <dbReference type="NCBI Taxonomy" id="563996"/>
    <lineage>
        <taxon>Bacteria</taxon>
        <taxon>Pseudomonadati</taxon>
        <taxon>Pseudomonadota</taxon>
        <taxon>Alphaproteobacteria</taxon>
        <taxon>Sphingomonadales</taxon>
        <taxon>Sphingomonadaceae</taxon>
        <taxon>Sphingomonas</taxon>
    </lineage>
</organism>